<dbReference type="EMBL" id="LUEZ02000115">
    <property type="protein sequence ID" value="RDB17048.1"/>
    <property type="molecule type" value="Genomic_DNA"/>
</dbReference>
<keyword evidence="2" id="KW-1185">Reference proteome</keyword>
<dbReference type="Gene3D" id="3.80.10.10">
    <property type="entry name" value="Ribonuclease Inhibitor"/>
    <property type="match status" value="1"/>
</dbReference>
<dbReference type="InParanoid" id="A0A369J517"/>
<evidence type="ECO:0000313" key="1">
    <source>
        <dbReference type="EMBL" id="RDB17048.1"/>
    </source>
</evidence>
<accession>A0A369J517</accession>
<name>A0A369J517_HYPMA</name>
<evidence type="ECO:0000313" key="2">
    <source>
        <dbReference type="Proteomes" id="UP000076154"/>
    </source>
</evidence>
<dbReference type="OrthoDB" id="3049838at2759"/>
<dbReference type="InterPro" id="IPR032675">
    <property type="entry name" value="LRR_dom_sf"/>
</dbReference>
<dbReference type="AlphaFoldDB" id="A0A369J517"/>
<reference evidence="1" key="1">
    <citation type="submission" date="2018-04" db="EMBL/GenBank/DDBJ databases">
        <title>Whole genome sequencing of Hypsizygus marmoreus.</title>
        <authorList>
            <person name="Choi I.-G."/>
            <person name="Min B."/>
            <person name="Kim J.-G."/>
            <person name="Kim S."/>
            <person name="Oh Y.-L."/>
            <person name="Kong W.-S."/>
            <person name="Park H."/>
            <person name="Jeong J."/>
            <person name="Song E.-S."/>
        </authorList>
    </citation>
    <scope>NUCLEOTIDE SEQUENCE [LARGE SCALE GENOMIC DNA]</scope>
    <source>
        <strain evidence="1">51987-8</strain>
    </source>
</reference>
<organism evidence="1 2">
    <name type="scientific">Hypsizygus marmoreus</name>
    <name type="common">White beech mushroom</name>
    <name type="synonym">Agaricus marmoreus</name>
    <dbReference type="NCBI Taxonomy" id="39966"/>
    <lineage>
        <taxon>Eukaryota</taxon>
        <taxon>Fungi</taxon>
        <taxon>Dikarya</taxon>
        <taxon>Basidiomycota</taxon>
        <taxon>Agaricomycotina</taxon>
        <taxon>Agaricomycetes</taxon>
        <taxon>Agaricomycetidae</taxon>
        <taxon>Agaricales</taxon>
        <taxon>Tricholomatineae</taxon>
        <taxon>Lyophyllaceae</taxon>
        <taxon>Hypsizygus</taxon>
    </lineage>
</organism>
<dbReference type="Proteomes" id="UP000076154">
    <property type="component" value="Unassembled WGS sequence"/>
</dbReference>
<comment type="caution">
    <text evidence="1">The sequence shown here is derived from an EMBL/GenBank/DDBJ whole genome shotgun (WGS) entry which is preliminary data.</text>
</comment>
<proteinExistence type="predicted"/>
<gene>
    <name evidence="1" type="ORF">Hypma_002018</name>
</gene>
<dbReference type="SUPFAM" id="SSF52047">
    <property type="entry name" value="RNI-like"/>
    <property type="match status" value="1"/>
</dbReference>
<feature type="non-terminal residue" evidence="1">
    <location>
        <position position="1"/>
    </location>
</feature>
<protein>
    <submittedName>
        <fullName evidence="1">Uncharacterized protein</fullName>
    </submittedName>
</protein>
<sequence length="467" mass="52819">TVSGLKRLQRSPIAQKVRHLYIRPSFLPAMKSTIAEQERRNGVSCLPIELVKGIASALWSLRPGSDMRILDLAQDAICRCTEVTDLTIVVHDIEDLFPWQFQVRFLGTIWTQLGPNLRKLSLDFTHVTFNSIWMFSRRFDSFVNLVDLEIHLAASLVEVPSTVSGMVYIFFTRGLECVKATLESLKFSSSAPVDLAGTFMDLGHFPSLKSLDISLTINDITLSAPIGLTYFLHKNRTTLQHLVMSLYPVDDPLVHQSNHVSYTDWVTGGFTLVRFTALKSLKLGLCKAFIGLEPQLNIIPNLSRIPTLVDFTVPDAFLTLEEVAVVLNSFGHQLKRLRLNVQQLSSWLFLLLAAKVPQLEDLDLTYNSLACPPEIPDWDPYVSLLLRIFPDHGSLCFKTNFLHGMRPGDYPDWRLQYLRIAKKSAVCEHSHYQLACMRIVAVCLSKPVILVTENECSCHDPVQHVWM</sequence>